<proteinExistence type="predicted"/>
<keyword evidence="2" id="KW-1185">Reference proteome</keyword>
<sequence length="36" mass="4256">MWKAFGMQAKLEDYRANLPPDTEPAYIEWLERVSQA</sequence>
<protein>
    <submittedName>
        <fullName evidence="1">Uncharacterized protein</fullName>
    </submittedName>
</protein>
<dbReference type="AlphaFoldDB" id="A0A0P9MC65"/>
<dbReference type="Proteomes" id="UP000051335">
    <property type="component" value="Unassembled WGS sequence"/>
</dbReference>
<organism evidence="1 2">
    <name type="scientific">Pseudomonas syringae pv. coryli</name>
    <dbReference type="NCBI Taxonomy" id="317659"/>
    <lineage>
        <taxon>Bacteria</taxon>
        <taxon>Pseudomonadati</taxon>
        <taxon>Pseudomonadota</taxon>
        <taxon>Gammaproteobacteria</taxon>
        <taxon>Pseudomonadales</taxon>
        <taxon>Pseudomonadaceae</taxon>
        <taxon>Pseudomonas</taxon>
    </lineage>
</organism>
<dbReference type="PATRIC" id="fig|317659.3.peg.6064"/>
<name>A0A0P9MC65_9PSED</name>
<accession>A0A0P9MC65</accession>
<evidence type="ECO:0000313" key="2">
    <source>
        <dbReference type="Proteomes" id="UP000051335"/>
    </source>
</evidence>
<gene>
    <name evidence="1" type="ORF">ALO75_03849</name>
</gene>
<dbReference type="EMBL" id="LJQC01000990">
    <property type="protein sequence ID" value="KPW89351.1"/>
    <property type="molecule type" value="Genomic_DNA"/>
</dbReference>
<reference evidence="1 2" key="1">
    <citation type="submission" date="2015-09" db="EMBL/GenBank/DDBJ databases">
        <title>Genome announcement of multiple Pseudomonas syringae strains.</title>
        <authorList>
            <person name="Thakur S."/>
            <person name="Wang P.W."/>
            <person name="Gong Y."/>
            <person name="Weir B.S."/>
            <person name="Guttman D.S."/>
        </authorList>
    </citation>
    <scope>NUCLEOTIDE SEQUENCE [LARGE SCALE GENOMIC DNA]</scope>
    <source>
        <strain evidence="1 2">ICMP17001</strain>
    </source>
</reference>
<evidence type="ECO:0000313" key="1">
    <source>
        <dbReference type="EMBL" id="KPW89351.1"/>
    </source>
</evidence>
<comment type="caution">
    <text evidence="1">The sequence shown here is derived from an EMBL/GenBank/DDBJ whole genome shotgun (WGS) entry which is preliminary data.</text>
</comment>